<organism evidence="2 3">
    <name type="scientific">Aplysia californica</name>
    <name type="common">California sea hare</name>
    <dbReference type="NCBI Taxonomy" id="6500"/>
    <lineage>
        <taxon>Eukaryota</taxon>
        <taxon>Metazoa</taxon>
        <taxon>Spiralia</taxon>
        <taxon>Lophotrochozoa</taxon>
        <taxon>Mollusca</taxon>
        <taxon>Gastropoda</taxon>
        <taxon>Heterobranchia</taxon>
        <taxon>Euthyneura</taxon>
        <taxon>Tectipleura</taxon>
        <taxon>Aplysiida</taxon>
        <taxon>Aplysioidea</taxon>
        <taxon>Aplysiidae</taxon>
        <taxon>Aplysia</taxon>
    </lineage>
</organism>
<evidence type="ECO:0000313" key="2">
    <source>
        <dbReference type="Proteomes" id="UP000694888"/>
    </source>
</evidence>
<evidence type="ECO:0000313" key="3">
    <source>
        <dbReference type="RefSeq" id="XP_012946616.1"/>
    </source>
</evidence>
<keyword evidence="2" id="KW-1185">Reference proteome</keyword>
<dbReference type="InterPro" id="IPR045255">
    <property type="entry name" value="RanBP1-like"/>
</dbReference>
<dbReference type="Pfam" id="PF00638">
    <property type="entry name" value="Ran_BP1"/>
    <property type="match status" value="2"/>
</dbReference>
<feature type="domain" description="RanBD1" evidence="1">
    <location>
        <begin position="1"/>
        <end position="89"/>
    </location>
</feature>
<dbReference type="SUPFAM" id="SSF50729">
    <property type="entry name" value="PH domain-like"/>
    <property type="match status" value="2"/>
</dbReference>
<accession>A0ABM1AFF3</accession>
<dbReference type="PROSITE" id="PS50196">
    <property type="entry name" value="RANBD1"/>
    <property type="match status" value="2"/>
</dbReference>
<evidence type="ECO:0000259" key="1">
    <source>
        <dbReference type="PROSITE" id="PS50196"/>
    </source>
</evidence>
<feature type="domain" description="RanBD1" evidence="1">
    <location>
        <begin position="114"/>
        <end position="229"/>
    </location>
</feature>
<sequence length="253" mass="28939">MKILSHNTEMMFRVLQRREQVLKVACNHLISEDMKLKPLATSETSWCWLAHDFTDSEGQVEQFAVKFKNKDIAQQFKEIFEKCQEDLRNCTSAVEETQPDQEEYDYDEVEDDEEEEERILFEKRATLNSYEDGQWNKLGVGTLLVTYNEDVNGNMVSFATDDGVRGCSHIICREHTITHEPTGRSCEWSPLDYATDEAVRKHLSAAFSSAAAAAEFAKIFIEGQRLAVDSELSENIGKEIDVPEIFSHGEPQK</sequence>
<name>A0ABM1AFF3_APLCA</name>
<protein>
    <submittedName>
        <fullName evidence="3">Uncharacterized protein LOC101863000</fullName>
    </submittedName>
</protein>
<reference evidence="3" key="1">
    <citation type="submission" date="2025-08" db="UniProtKB">
        <authorList>
            <consortium name="RefSeq"/>
        </authorList>
    </citation>
    <scope>IDENTIFICATION</scope>
</reference>
<dbReference type="GeneID" id="101863000"/>
<dbReference type="InterPro" id="IPR011993">
    <property type="entry name" value="PH-like_dom_sf"/>
</dbReference>
<proteinExistence type="predicted"/>
<dbReference type="RefSeq" id="XP_012946616.1">
    <property type="nucleotide sequence ID" value="XM_013091162.2"/>
</dbReference>
<dbReference type="Gene3D" id="2.30.29.30">
    <property type="entry name" value="Pleckstrin-homology domain (PH domain)/Phosphotyrosine-binding domain (PTB)"/>
    <property type="match status" value="2"/>
</dbReference>
<dbReference type="PANTHER" id="PTHR23138">
    <property type="entry name" value="RAN BINDING PROTEIN"/>
    <property type="match status" value="1"/>
</dbReference>
<dbReference type="PANTHER" id="PTHR23138:SF87">
    <property type="entry name" value="E3 SUMO-PROTEIN LIGASE RANBP2"/>
    <property type="match status" value="1"/>
</dbReference>
<gene>
    <name evidence="3" type="primary">LOC101863000</name>
</gene>
<dbReference type="SMART" id="SM00160">
    <property type="entry name" value="RanBD"/>
    <property type="match status" value="1"/>
</dbReference>
<dbReference type="InterPro" id="IPR000156">
    <property type="entry name" value="Ran_bind_dom"/>
</dbReference>
<dbReference type="Proteomes" id="UP000694888">
    <property type="component" value="Unplaced"/>
</dbReference>